<dbReference type="RefSeq" id="WP_406720817.1">
    <property type="nucleotide sequence ID" value="NZ_CP135443.1"/>
</dbReference>
<dbReference type="Proteomes" id="UP001623290">
    <property type="component" value="Chromosome"/>
</dbReference>
<protein>
    <submittedName>
        <fullName evidence="1">Uncharacterized protein</fullName>
    </submittedName>
</protein>
<gene>
    <name evidence="1" type="ORF">RPE78_13190</name>
</gene>
<evidence type="ECO:0000313" key="2">
    <source>
        <dbReference type="Proteomes" id="UP001623290"/>
    </source>
</evidence>
<name>A0ABZ1DYR6_9RHOB</name>
<dbReference type="EMBL" id="CP135443">
    <property type="protein sequence ID" value="WRY33613.1"/>
    <property type="molecule type" value="Genomic_DNA"/>
</dbReference>
<proteinExistence type="predicted"/>
<keyword evidence="2" id="KW-1185">Reference proteome</keyword>
<reference evidence="1 2" key="1">
    <citation type="submission" date="2023-09" db="EMBL/GenBank/DDBJ databases">
        <title>Thioclava shenzhenensis sp. nov., a multidrug resistant bacteria-antagonizing species isolated from coastal seawater.</title>
        <authorList>
            <person name="Long M."/>
        </authorList>
    </citation>
    <scope>NUCLEOTIDE SEQUENCE [LARGE SCALE GENOMIC DNA]</scope>
    <source>
        <strain evidence="1 2">FTW29</strain>
    </source>
</reference>
<accession>A0ABZ1DYR6</accession>
<sequence>MEDDRSCVDREIRSHDDHGRALRQITHHTRRIQATELHVDAQRRKISLELGLIQQGLGLGMGTKR</sequence>
<evidence type="ECO:0000313" key="1">
    <source>
        <dbReference type="EMBL" id="WRY33613.1"/>
    </source>
</evidence>
<organism evidence="1 2">
    <name type="scientific">Thioclava litoralis</name>
    <dbReference type="NCBI Taxonomy" id="3076557"/>
    <lineage>
        <taxon>Bacteria</taxon>
        <taxon>Pseudomonadati</taxon>
        <taxon>Pseudomonadota</taxon>
        <taxon>Alphaproteobacteria</taxon>
        <taxon>Rhodobacterales</taxon>
        <taxon>Paracoccaceae</taxon>
        <taxon>Thioclava</taxon>
    </lineage>
</organism>